<dbReference type="InterPro" id="IPR003018">
    <property type="entry name" value="GAF"/>
</dbReference>
<dbReference type="CDD" id="cd01948">
    <property type="entry name" value="EAL"/>
    <property type="match status" value="1"/>
</dbReference>
<evidence type="ECO:0000313" key="4">
    <source>
        <dbReference type="Proteomes" id="UP000655208"/>
    </source>
</evidence>
<feature type="domain" description="EAL" evidence="2">
    <location>
        <begin position="170"/>
        <end position="420"/>
    </location>
</feature>
<dbReference type="Proteomes" id="UP000655208">
    <property type="component" value="Unassembled WGS sequence"/>
</dbReference>
<dbReference type="PANTHER" id="PTHR33121:SF70">
    <property type="entry name" value="SIGNALING PROTEIN YKOW"/>
    <property type="match status" value="1"/>
</dbReference>
<reference evidence="3" key="1">
    <citation type="journal article" date="2014" name="Int. J. Syst. Evol. Microbiol.">
        <title>Complete genome sequence of Corynebacterium casei LMG S-19264T (=DSM 44701T), isolated from a smear-ripened cheese.</title>
        <authorList>
            <consortium name="US DOE Joint Genome Institute (JGI-PGF)"/>
            <person name="Walter F."/>
            <person name="Albersmeier A."/>
            <person name="Kalinowski J."/>
            <person name="Ruckert C."/>
        </authorList>
    </citation>
    <scope>NUCLEOTIDE SEQUENCE</scope>
    <source>
        <strain evidence="3">CGMCC 4.7308</strain>
    </source>
</reference>
<dbReference type="RefSeq" id="WP_188944179.1">
    <property type="nucleotide sequence ID" value="NZ_BMNA01000012.1"/>
</dbReference>
<organism evidence="3 4">
    <name type="scientific">Nakamurella endophytica</name>
    <dbReference type="NCBI Taxonomy" id="1748367"/>
    <lineage>
        <taxon>Bacteria</taxon>
        <taxon>Bacillati</taxon>
        <taxon>Actinomycetota</taxon>
        <taxon>Actinomycetes</taxon>
        <taxon>Nakamurellales</taxon>
        <taxon>Nakamurellaceae</taxon>
        <taxon>Nakamurella</taxon>
    </lineage>
</organism>
<name>A0A917T8Z3_9ACTN</name>
<evidence type="ECO:0000259" key="2">
    <source>
        <dbReference type="PROSITE" id="PS50883"/>
    </source>
</evidence>
<feature type="compositionally biased region" description="Low complexity" evidence="1">
    <location>
        <begin position="1"/>
        <end position="11"/>
    </location>
</feature>
<dbReference type="InterPro" id="IPR035919">
    <property type="entry name" value="EAL_sf"/>
</dbReference>
<dbReference type="PANTHER" id="PTHR33121">
    <property type="entry name" value="CYCLIC DI-GMP PHOSPHODIESTERASE PDEF"/>
    <property type="match status" value="1"/>
</dbReference>
<dbReference type="InterPro" id="IPR001633">
    <property type="entry name" value="EAL_dom"/>
</dbReference>
<gene>
    <name evidence="3" type="ORF">GCM10011594_37060</name>
</gene>
<dbReference type="Pfam" id="PF01590">
    <property type="entry name" value="GAF"/>
    <property type="match status" value="1"/>
</dbReference>
<dbReference type="Pfam" id="PF00563">
    <property type="entry name" value="EAL"/>
    <property type="match status" value="1"/>
</dbReference>
<dbReference type="EMBL" id="BMNA01000012">
    <property type="protein sequence ID" value="GGM13759.1"/>
    <property type="molecule type" value="Genomic_DNA"/>
</dbReference>
<proteinExistence type="predicted"/>
<dbReference type="InterPro" id="IPR050706">
    <property type="entry name" value="Cyclic-di-GMP_PDE-like"/>
</dbReference>
<keyword evidence="4" id="KW-1185">Reference proteome</keyword>
<dbReference type="InterPro" id="IPR029016">
    <property type="entry name" value="GAF-like_dom_sf"/>
</dbReference>
<evidence type="ECO:0000256" key="1">
    <source>
        <dbReference type="SAM" id="MobiDB-lite"/>
    </source>
</evidence>
<dbReference type="Gene3D" id="3.30.450.40">
    <property type="match status" value="1"/>
</dbReference>
<dbReference type="GO" id="GO:0071111">
    <property type="term" value="F:cyclic-guanylate-specific phosphodiesterase activity"/>
    <property type="evidence" value="ECO:0007669"/>
    <property type="project" value="InterPro"/>
</dbReference>
<accession>A0A917T8Z3</accession>
<evidence type="ECO:0000313" key="3">
    <source>
        <dbReference type="EMBL" id="GGM13759.1"/>
    </source>
</evidence>
<reference evidence="3" key="2">
    <citation type="submission" date="2020-09" db="EMBL/GenBank/DDBJ databases">
        <authorList>
            <person name="Sun Q."/>
            <person name="Zhou Y."/>
        </authorList>
    </citation>
    <scope>NUCLEOTIDE SEQUENCE</scope>
    <source>
        <strain evidence="3">CGMCC 4.7308</strain>
    </source>
</reference>
<comment type="caution">
    <text evidence="3">The sequence shown here is derived from an EMBL/GenBank/DDBJ whole genome shotgun (WGS) entry which is preliminary data.</text>
</comment>
<dbReference type="AlphaFoldDB" id="A0A917T8Z3"/>
<dbReference type="SMART" id="SM00052">
    <property type="entry name" value="EAL"/>
    <property type="match status" value="1"/>
</dbReference>
<sequence length="438" mass="47212">MAGSAAGCAGDDSGRARTARRYRADADPDRFRSTLQLTADATAFPVAMVNLLEETDQYTVSAVGVDDVPTMPRAQAICDTVVRTGRPLAVADTRADRRFREFPHVRNGWVGSFAGAPIRSRESYVVGSVCVVDARPRAVADGLVGQLVHAAAVLEDQWDLLRRRDPTGAASATAAEVLSAVRAGEIRPWYQPIVDLGSRRTVAYEALARWTQPSGVVRTPRSFLPAAQDSDLVVELDLAVLRAALADVLRWRRWRPALRLTVNLSGRHLRDPGAAVAVHEVATSLGVQPAALDLEFTGTGRAPELEAESVQRFRRLGYRVWSDNVGGEESPLPLLLHGAVDGIKIDRSLAAGLGTPAGSARIRALARFASDLGVRVALQGIETPAQATEAHRLGCEHGQGYLWSAPRPPEVVQRMVRYPFLPVRLHRSATDSGDGAGR</sequence>
<dbReference type="Gene3D" id="3.20.20.450">
    <property type="entry name" value="EAL domain"/>
    <property type="match status" value="1"/>
</dbReference>
<dbReference type="SUPFAM" id="SSF55781">
    <property type="entry name" value="GAF domain-like"/>
    <property type="match status" value="1"/>
</dbReference>
<feature type="region of interest" description="Disordered" evidence="1">
    <location>
        <begin position="1"/>
        <end position="21"/>
    </location>
</feature>
<dbReference type="PROSITE" id="PS50883">
    <property type="entry name" value="EAL"/>
    <property type="match status" value="1"/>
</dbReference>
<dbReference type="SUPFAM" id="SSF141868">
    <property type="entry name" value="EAL domain-like"/>
    <property type="match status" value="1"/>
</dbReference>
<protein>
    <recommendedName>
        <fullName evidence="2">EAL domain-containing protein</fullName>
    </recommendedName>
</protein>